<feature type="region of interest" description="Disordered" evidence="1">
    <location>
        <begin position="123"/>
        <end position="256"/>
    </location>
</feature>
<dbReference type="OrthoDB" id="5229017at2759"/>
<dbReference type="RefSeq" id="XP_046007423.1">
    <property type="nucleotide sequence ID" value="XM_046161468.1"/>
</dbReference>
<sequence length="1045" mass="114979">MSYDLKQFEGGGPGPCVGPNCCSDSHTETEPVIHPQESFSSFFHGQERTEQSRGTVGEFRGTNDLGSAGPSNIPLTPAPVTPITPAIHSNRWPDREAEFSATRRRHDGHDDPYTASHDAMFRRPEDSSQSCHQQADSDYERQLESRYGPNPGFKIRQPSHETFHGRDMVRNREGPGAHSCRPGQSNHLRPEAMYRNPSPGYFQPQNQQVSPYKPVVQPDQPRGVYNDAEDFLNERYDRRAEGSQYPPSKQLRPESDMTTFTQFIEPDVYASRRQGLHGAPDYRSNQASSPAFASQPGGPSNDWKGRGDLEAALRGEYHTTDPKGKGKMPAKGPARLRPLETSLTNYSGTTAVNRGPKFAPAPVSSVYSSDSDSDADYGITTIPAKQADNMVNIPFDGYNRIQRNKGAPQQYLEGNGCGPARYVDVPGTGSGAWAQPKPRKKPRPIIKLGDARDFGYSNLIEEKCGCATMIDCRPEPTPLTGYFKENGLPPLEPKSKKLFGEGGWLENTASQAKPSDNSAGFRDALGTFFKKAKDMANELKTNTHARSQSQTSATYNPRVKVNALVVSLRPREQAFAMMEVEVNAVTSLSAFIHKQNLLNLMDHNKMKKIEDMWVAKGNMKPTYYRYNFRTQIDILIAHVDKFRFHGPSQNNPAVIAGILHSAKQNARSIMVRACGQPDSVIAKQIIDCQILLELIDASPEAQSAVMEVAYYFNIIVEREATIREAECIKREEHHQVLERQRQILKETPATKQAKVYKSFVDPCERVATGPYFENNGKAGVITAEEFDEAVIKAGREAEAQSFMMRKTVEAREKGIFSDSADTTLAPGADLTKLGEKDFSASKADLLTGSAADDAQTLKTAAAIPSNAAGDELPRPNGMYLDSGRNLSNPRIFDFSFNSSSPDMTSSKLRENGALLSNNHNNSSALSLPCDNNAITTPSPGRTRGNYSSSGPATNASPLADDDGFTEIPLYGVSSHGGSINNRPAVSSSLRQEYTFDDFDAAHDDAHNAVGHDSLRGRDVAPEQEAPSPNRFMKVARRIASRKNLR</sequence>
<organism evidence="2 3">
    <name type="scientific">Microdochium trichocladiopsis</name>
    <dbReference type="NCBI Taxonomy" id="1682393"/>
    <lineage>
        <taxon>Eukaryota</taxon>
        <taxon>Fungi</taxon>
        <taxon>Dikarya</taxon>
        <taxon>Ascomycota</taxon>
        <taxon>Pezizomycotina</taxon>
        <taxon>Sordariomycetes</taxon>
        <taxon>Xylariomycetidae</taxon>
        <taxon>Xylariales</taxon>
        <taxon>Microdochiaceae</taxon>
        <taxon>Microdochium</taxon>
    </lineage>
</organism>
<feature type="compositionally biased region" description="Low complexity" evidence="1">
    <location>
        <begin position="913"/>
        <end position="927"/>
    </location>
</feature>
<feature type="region of interest" description="Disordered" evidence="1">
    <location>
        <begin position="913"/>
        <end position="960"/>
    </location>
</feature>
<feature type="compositionally biased region" description="Polar residues" evidence="1">
    <location>
        <begin position="127"/>
        <end position="136"/>
    </location>
</feature>
<feature type="compositionally biased region" description="Basic and acidic residues" evidence="1">
    <location>
        <begin position="232"/>
        <end position="241"/>
    </location>
</feature>
<keyword evidence="3" id="KW-1185">Reference proteome</keyword>
<evidence type="ECO:0000313" key="3">
    <source>
        <dbReference type="Proteomes" id="UP000756346"/>
    </source>
</evidence>
<comment type="caution">
    <text evidence="2">The sequence shown here is derived from an EMBL/GenBank/DDBJ whole genome shotgun (WGS) entry which is preliminary data.</text>
</comment>
<dbReference type="Proteomes" id="UP000756346">
    <property type="component" value="Unassembled WGS sequence"/>
</dbReference>
<feature type="compositionally biased region" description="Basic and acidic residues" evidence="1">
    <location>
        <begin position="158"/>
        <end position="175"/>
    </location>
</feature>
<proteinExistence type="predicted"/>
<protein>
    <submittedName>
        <fullName evidence="2">Uncharacterized protein</fullName>
    </submittedName>
</protein>
<evidence type="ECO:0000256" key="1">
    <source>
        <dbReference type="SAM" id="MobiDB-lite"/>
    </source>
</evidence>
<accession>A0A9P9BL19</accession>
<feature type="region of interest" description="Disordered" evidence="1">
    <location>
        <begin position="98"/>
        <end position="117"/>
    </location>
</feature>
<dbReference type="GeneID" id="70191014"/>
<dbReference type="AlphaFoldDB" id="A0A9P9BL19"/>
<feature type="compositionally biased region" description="Polar residues" evidence="1">
    <location>
        <begin position="932"/>
        <end position="956"/>
    </location>
</feature>
<feature type="region of interest" description="Disordered" evidence="1">
    <location>
        <begin position="275"/>
        <end position="307"/>
    </location>
</feature>
<feature type="region of interest" description="Disordered" evidence="1">
    <location>
        <begin position="1006"/>
        <end position="1029"/>
    </location>
</feature>
<dbReference type="EMBL" id="JAGTJQ010000010">
    <property type="protein sequence ID" value="KAH7021222.1"/>
    <property type="molecule type" value="Genomic_DNA"/>
</dbReference>
<feature type="compositionally biased region" description="Polar residues" evidence="1">
    <location>
        <begin position="283"/>
        <end position="292"/>
    </location>
</feature>
<name>A0A9P9BL19_9PEZI</name>
<gene>
    <name evidence="2" type="ORF">B0I36DRAFT_393511</name>
</gene>
<reference evidence="2" key="1">
    <citation type="journal article" date="2021" name="Nat. Commun.">
        <title>Genetic determinants of endophytism in the Arabidopsis root mycobiome.</title>
        <authorList>
            <person name="Mesny F."/>
            <person name="Miyauchi S."/>
            <person name="Thiergart T."/>
            <person name="Pickel B."/>
            <person name="Atanasova L."/>
            <person name="Karlsson M."/>
            <person name="Huettel B."/>
            <person name="Barry K.W."/>
            <person name="Haridas S."/>
            <person name="Chen C."/>
            <person name="Bauer D."/>
            <person name="Andreopoulos W."/>
            <person name="Pangilinan J."/>
            <person name="LaButti K."/>
            <person name="Riley R."/>
            <person name="Lipzen A."/>
            <person name="Clum A."/>
            <person name="Drula E."/>
            <person name="Henrissat B."/>
            <person name="Kohler A."/>
            <person name="Grigoriev I.V."/>
            <person name="Martin F.M."/>
            <person name="Hacquard S."/>
        </authorList>
    </citation>
    <scope>NUCLEOTIDE SEQUENCE</scope>
    <source>
        <strain evidence="2">MPI-CAGE-CH-0230</strain>
    </source>
</reference>
<evidence type="ECO:0000313" key="2">
    <source>
        <dbReference type="EMBL" id="KAH7021222.1"/>
    </source>
</evidence>